<protein>
    <submittedName>
        <fullName evidence="1">Uncharacterized protein</fullName>
    </submittedName>
</protein>
<name>A0A645FH26_9ZZZZ</name>
<proteinExistence type="predicted"/>
<dbReference type="EMBL" id="VSSQ01060256">
    <property type="protein sequence ID" value="MPN13715.1"/>
    <property type="molecule type" value="Genomic_DNA"/>
</dbReference>
<organism evidence="1">
    <name type="scientific">bioreactor metagenome</name>
    <dbReference type="NCBI Taxonomy" id="1076179"/>
    <lineage>
        <taxon>unclassified sequences</taxon>
        <taxon>metagenomes</taxon>
        <taxon>ecological metagenomes</taxon>
    </lineage>
</organism>
<accession>A0A645FH26</accession>
<dbReference type="AlphaFoldDB" id="A0A645FH26"/>
<reference evidence="1" key="1">
    <citation type="submission" date="2019-08" db="EMBL/GenBank/DDBJ databases">
        <authorList>
            <person name="Kucharzyk K."/>
            <person name="Murdoch R.W."/>
            <person name="Higgins S."/>
            <person name="Loffler F."/>
        </authorList>
    </citation>
    <scope>NUCLEOTIDE SEQUENCE</scope>
</reference>
<comment type="caution">
    <text evidence="1">The sequence shown here is derived from an EMBL/GenBank/DDBJ whole genome shotgun (WGS) entry which is preliminary data.</text>
</comment>
<evidence type="ECO:0000313" key="1">
    <source>
        <dbReference type="EMBL" id="MPN13715.1"/>
    </source>
</evidence>
<gene>
    <name evidence="1" type="ORF">SDC9_161039</name>
</gene>
<sequence>MDRQCFLVGFKAADQRIDGAMSAAEKPGHLPANLLGMGNRGGRVVSETGTAAFWIAARPMVGDQEQYAPPGSSHAQGVMDNDFAEVRPAEVEHPAQVAEGHQDTGRRVGGDGNVDPSIHAFEHGNGRRVFGQIELATQPGFGAAKRLAMPAGKIEQPVDTPADGLVVDFVHVPSDGASGRHGLCFLRRPRRNSRFVFVPSTAGHINFLWLYLCKKLFFLEIC</sequence>